<evidence type="ECO:0000256" key="1">
    <source>
        <dbReference type="SAM" id="Phobius"/>
    </source>
</evidence>
<reference evidence="2 3" key="1">
    <citation type="submission" date="2023-11" db="EMBL/GenBank/DDBJ databases">
        <title>Halocaridina rubra genome assembly.</title>
        <authorList>
            <person name="Smith C."/>
        </authorList>
    </citation>
    <scope>NUCLEOTIDE SEQUENCE [LARGE SCALE GENOMIC DNA]</scope>
    <source>
        <strain evidence="2">EP-1</strain>
        <tissue evidence="2">Whole</tissue>
    </source>
</reference>
<evidence type="ECO:0000313" key="3">
    <source>
        <dbReference type="Proteomes" id="UP001381693"/>
    </source>
</evidence>
<keyword evidence="1" id="KW-0472">Membrane</keyword>
<comment type="caution">
    <text evidence="2">The sequence shown here is derived from an EMBL/GenBank/DDBJ whole genome shotgun (WGS) entry which is preliminary data.</text>
</comment>
<proteinExistence type="predicted"/>
<keyword evidence="1" id="KW-0812">Transmembrane</keyword>
<dbReference type="Proteomes" id="UP001381693">
    <property type="component" value="Unassembled WGS sequence"/>
</dbReference>
<dbReference type="EMBL" id="JAXCGZ010011454">
    <property type="protein sequence ID" value="KAK7074798.1"/>
    <property type="molecule type" value="Genomic_DNA"/>
</dbReference>
<sequence length="232" mass="26318">MLTYSTRGKRMATNEQKTKEAAVPHHTLCMLMTNKNGFGARIKFIRKSLPDPNTPFLSSQLFRHSEYTGVKFFLPNHQGLLLKYDLYIPRKRGKSSTRTIQLAIHTDIVLAHKRKIFRRKNNWLDEDYNSRGSSSTIVERLTPGEGIKIRVGEVNNSGDSKLRQVESWADKNNERNRPSSDSEVPKGMILPGTVRAGGLYSKVNSSLLVKSRILIPAIFLIFNIGYWGATLK</sequence>
<protein>
    <submittedName>
        <fullName evidence="2">Uncharacterized protein</fullName>
    </submittedName>
</protein>
<keyword evidence="1" id="KW-1133">Transmembrane helix</keyword>
<name>A0AAN9A4M2_HALRR</name>
<accession>A0AAN9A4M2</accession>
<keyword evidence="3" id="KW-1185">Reference proteome</keyword>
<dbReference type="AlphaFoldDB" id="A0AAN9A4M2"/>
<evidence type="ECO:0000313" key="2">
    <source>
        <dbReference type="EMBL" id="KAK7074798.1"/>
    </source>
</evidence>
<feature type="transmembrane region" description="Helical" evidence="1">
    <location>
        <begin position="213"/>
        <end position="229"/>
    </location>
</feature>
<gene>
    <name evidence="2" type="ORF">SK128_008785</name>
</gene>
<organism evidence="2 3">
    <name type="scientific">Halocaridina rubra</name>
    <name type="common">Hawaiian red shrimp</name>
    <dbReference type="NCBI Taxonomy" id="373956"/>
    <lineage>
        <taxon>Eukaryota</taxon>
        <taxon>Metazoa</taxon>
        <taxon>Ecdysozoa</taxon>
        <taxon>Arthropoda</taxon>
        <taxon>Crustacea</taxon>
        <taxon>Multicrustacea</taxon>
        <taxon>Malacostraca</taxon>
        <taxon>Eumalacostraca</taxon>
        <taxon>Eucarida</taxon>
        <taxon>Decapoda</taxon>
        <taxon>Pleocyemata</taxon>
        <taxon>Caridea</taxon>
        <taxon>Atyoidea</taxon>
        <taxon>Atyidae</taxon>
        <taxon>Halocaridina</taxon>
    </lineage>
</organism>